<dbReference type="AlphaFoldDB" id="A0A5M9JVC5"/>
<reference evidence="1 2" key="1">
    <citation type="submission" date="2019-06" db="EMBL/GenBank/DDBJ databases">
        <title>Genome Sequence of the Brown Rot Fungal Pathogen Monilinia fructicola.</title>
        <authorList>
            <person name="De Miccolis Angelini R.M."/>
            <person name="Landi L."/>
            <person name="Abate D."/>
            <person name="Pollastro S."/>
            <person name="Romanazzi G."/>
            <person name="Faretra F."/>
        </authorList>
    </citation>
    <scope>NUCLEOTIDE SEQUENCE [LARGE SCALE GENOMIC DNA]</scope>
    <source>
        <strain evidence="1 2">Mfrc123</strain>
    </source>
</reference>
<accession>A0A5M9JVC5</accession>
<comment type="caution">
    <text evidence="1">The sequence shown here is derived from an EMBL/GenBank/DDBJ whole genome shotgun (WGS) entry which is preliminary data.</text>
</comment>
<name>A0A5M9JVC5_MONFR</name>
<keyword evidence="2" id="KW-1185">Reference proteome</keyword>
<dbReference type="Proteomes" id="UP000322873">
    <property type="component" value="Unassembled WGS sequence"/>
</dbReference>
<dbReference type="OrthoDB" id="4425169at2759"/>
<dbReference type="VEuPathDB" id="FungiDB:MFRU_011g01610"/>
<evidence type="ECO:0000313" key="1">
    <source>
        <dbReference type="EMBL" id="KAA8570785.1"/>
    </source>
</evidence>
<gene>
    <name evidence="1" type="ORF">EYC84_000177</name>
</gene>
<sequence length="207" mass="22845">MPFTELVIPQLIQSSEARDAFHNIILPALTSVLTPAPGFILKASGHTLTENNEAVPELDFHPVLGVEWKDPKYFYEIVQSKGFQDFGPITKPYIAAPPSPEVYETDTSPRDIFASPITEAFRINIGDDSTKEAAAKSSWHDLVNVLGDVKVLSGISVNLPERLFLGMIGWSGLEQRERALERAASLKEHLEKLGDVQSTVVQFNTSL</sequence>
<evidence type="ECO:0000313" key="2">
    <source>
        <dbReference type="Proteomes" id="UP000322873"/>
    </source>
</evidence>
<proteinExistence type="predicted"/>
<protein>
    <submittedName>
        <fullName evidence="1">Uncharacterized protein</fullName>
    </submittedName>
</protein>
<organism evidence="1 2">
    <name type="scientific">Monilinia fructicola</name>
    <name type="common">Brown rot fungus</name>
    <name type="synonym">Ciboria fructicola</name>
    <dbReference type="NCBI Taxonomy" id="38448"/>
    <lineage>
        <taxon>Eukaryota</taxon>
        <taxon>Fungi</taxon>
        <taxon>Dikarya</taxon>
        <taxon>Ascomycota</taxon>
        <taxon>Pezizomycotina</taxon>
        <taxon>Leotiomycetes</taxon>
        <taxon>Helotiales</taxon>
        <taxon>Sclerotiniaceae</taxon>
        <taxon>Monilinia</taxon>
    </lineage>
</organism>
<dbReference type="EMBL" id="VICG01000006">
    <property type="protein sequence ID" value="KAA8570785.1"/>
    <property type="molecule type" value="Genomic_DNA"/>
</dbReference>